<sequence length="104" mass="12109">MANRQPMSIVERYGCTLRIYDNGGASYDRYTMVPPRWAKEYRDRNGDFESITSNEHPFHPTGFGQHCTAEPGPHLGKRIHWDMLPPDAQRFARQDYPEFCPPSH</sequence>
<name>A0A7W7KFE5_PSENT</name>
<dbReference type="AlphaFoldDB" id="A0A7W7KFE5"/>
<proteinExistence type="predicted"/>
<dbReference type="EMBL" id="JACHLI010000001">
    <property type="protein sequence ID" value="MBB4861510.1"/>
    <property type="molecule type" value="Genomic_DNA"/>
</dbReference>
<organism evidence="2 3">
    <name type="scientific">Pseudomonas nitroreducens</name>
    <dbReference type="NCBI Taxonomy" id="46680"/>
    <lineage>
        <taxon>Bacteria</taxon>
        <taxon>Pseudomonadati</taxon>
        <taxon>Pseudomonadota</taxon>
        <taxon>Gammaproteobacteria</taxon>
        <taxon>Pseudomonadales</taxon>
        <taxon>Pseudomonadaceae</taxon>
        <taxon>Pseudomonas</taxon>
    </lineage>
</organism>
<evidence type="ECO:0000313" key="3">
    <source>
        <dbReference type="Proteomes" id="UP000566995"/>
    </source>
</evidence>
<evidence type="ECO:0000256" key="1">
    <source>
        <dbReference type="SAM" id="MobiDB-lite"/>
    </source>
</evidence>
<feature type="region of interest" description="Disordered" evidence="1">
    <location>
        <begin position="48"/>
        <end position="69"/>
    </location>
</feature>
<accession>A0A7W7KFE5</accession>
<evidence type="ECO:0000313" key="2">
    <source>
        <dbReference type="EMBL" id="MBB4861510.1"/>
    </source>
</evidence>
<comment type="caution">
    <text evidence="2">The sequence shown here is derived from an EMBL/GenBank/DDBJ whole genome shotgun (WGS) entry which is preliminary data.</text>
</comment>
<protein>
    <submittedName>
        <fullName evidence="2">Uncharacterized protein</fullName>
    </submittedName>
</protein>
<gene>
    <name evidence="2" type="ORF">HNP46_000321</name>
</gene>
<reference evidence="2 3" key="1">
    <citation type="submission" date="2020-08" db="EMBL/GenBank/DDBJ databases">
        <title>Functional genomics of gut bacteria from endangered species of beetles.</title>
        <authorList>
            <person name="Carlos-Shanley C."/>
        </authorList>
    </citation>
    <scope>NUCLEOTIDE SEQUENCE [LARGE SCALE GENOMIC DNA]</scope>
    <source>
        <strain evidence="2 3">S00179</strain>
    </source>
</reference>
<dbReference type="RefSeq" id="WP_184585770.1">
    <property type="nucleotide sequence ID" value="NZ_JACHLI010000001.1"/>
</dbReference>
<dbReference type="Proteomes" id="UP000566995">
    <property type="component" value="Unassembled WGS sequence"/>
</dbReference>